<evidence type="ECO:0000313" key="2">
    <source>
        <dbReference type="Proteomes" id="UP000688947"/>
    </source>
</evidence>
<accession>A0A8T1TX75</accession>
<name>A0A8T1TX75_9STRA</name>
<comment type="caution">
    <text evidence="1">The sequence shown here is derived from an EMBL/GenBank/DDBJ whole genome shotgun (WGS) entry which is preliminary data.</text>
</comment>
<reference evidence="1" key="1">
    <citation type="submission" date="2021-01" db="EMBL/GenBank/DDBJ databases">
        <title>Phytophthora aleatoria, a newly-described species from Pinus radiata is distinct from Phytophthora cactorum isolates based on comparative genomics.</title>
        <authorList>
            <person name="Mcdougal R."/>
            <person name="Panda P."/>
            <person name="Williams N."/>
            <person name="Studholme D.J."/>
        </authorList>
    </citation>
    <scope>NUCLEOTIDE SEQUENCE</scope>
    <source>
        <strain evidence="1">NZFS 3830</strain>
    </source>
</reference>
<gene>
    <name evidence="1" type="ORF">JG687_00015067</name>
</gene>
<dbReference type="EMBL" id="JAENGZ010001290">
    <property type="protein sequence ID" value="KAG6949124.1"/>
    <property type="molecule type" value="Genomic_DNA"/>
</dbReference>
<sequence length="158" mass="18559">MAYARTEVDYALNRDEFKTLTCRNGSNKLWDYLGTNWDELGRIAERVTQTIKFHFTMHSSLEALLWMQRHIEKEYRAQVEMPWKLRDASYSEEMNIVLGMATRWAVPALTSWWNSRRTTAQKSVTDADQKMSSKMDDVVKLKWGCEIVLKNDEQSSPN</sequence>
<organism evidence="1 2">
    <name type="scientific">Phytophthora cactorum</name>
    <dbReference type="NCBI Taxonomy" id="29920"/>
    <lineage>
        <taxon>Eukaryota</taxon>
        <taxon>Sar</taxon>
        <taxon>Stramenopiles</taxon>
        <taxon>Oomycota</taxon>
        <taxon>Peronosporomycetes</taxon>
        <taxon>Peronosporales</taxon>
        <taxon>Peronosporaceae</taxon>
        <taxon>Phytophthora</taxon>
    </lineage>
</organism>
<dbReference type="AlphaFoldDB" id="A0A8T1TX75"/>
<evidence type="ECO:0000313" key="1">
    <source>
        <dbReference type="EMBL" id="KAG6949124.1"/>
    </source>
</evidence>
<dbReference type="OrthoDB" id="105431at2759"/>
<protein>
    <submittedName>
        <fullName evidence="1">Uncharacterized protein</fullName>
    </submittedName>
</protein>
<dbReference type="VEuPathDB" id="FungiDB:PC110_g20090"/>
<proteinExistence type="predicted"/>
<dbReference type="Proteomes" id="UP000688947">
    <property type="component" value="Unassembled WGS sequence"/>
</dbReference>